<dbReference type="Pfam" id="PF13557">
    <property type="entry name" value="Phenol_MetA_deg"/>
    <property type="match status" value="1"/>
</dbReference>
<dbReference type="InterPro" id="IPR025737">
    <property type="entry name" value="FApF"/>
</dbReference>
<gene>
    <name evidence="2" type="ORF">V1286_007735</name>
</gene>
<feature type="chain" id="PRO_5047063431" description="Transporter" evidence="1">
    <location>
        <begin position="22"/>
        <end position="361"/>
    </location>
</feature>
<keyword evidence="3" id="KW-1185">Reference proteome</keyword>
<protein>
    <recommendedName>
        <fullName evidence="4">Transporter</fullName>
    </recommendedName>
</protein>
<proteinExistence type="predicted"/>
<dbReference type="EMBL" id="JAZHRV010000001">
    <property type="protein sequence ID" value="MEH2560206.1"/>
    <property type="molecule type" value="Genomic_DNA"/>
</dbReference>
<evidence type="ECO:0008006" key="4">
    <source>
        <dbReference type="Google" id="ProtNLM"/>
    </source>
</evidence>
<evidence type="ECO:0000313" key="3">
    <source>
        <dbReference type="Proteomes" id="UP001364224"/>
    </source>
</evidence>
<name>A0ABU8BNR6_9BRAD</name>
<organism evidence="2 3">
    <name type="scientific">Bradyrhizobium algeriense</name>
    <dbReference type="NCBI Taxonomy" id="634784"/>
    <lineage>
        <taxon>Bacteria</taxon>
        <taxon>Pseudomonadati</taxon>
        <taxon>Pseudomonadota</taxon>
        <taxon>Alphaproteobacteria</taxon>
        <taxon>Hyphomicrobiales</taxon>
        <taxon>Nitrobacteraceae</taxon>
        <taxon>Bradyrhizobium</taxon>
    </lineage>
</organism>
<evidence type="ECO:0000256" key="1">
    <source>
        <dbReference type="SAM" id="SignalP"/>
    </source>
</evidence>
<dbReference type="Proteomes" id="UP001364224">
    <property type="component" value="Unassembled WGS sequence"/>
</dbReference>
<comment type="caution">
    <text evidence="2">The sequence shown here is derived from an EMBL/GenBank/DDBJ whole genome shotgun (WGS) entry which is preliminary data.</text>
</comment>
<dbReference type="RefSeq" id="WP_334489146.1">
    <property type="nucleotide sequence ID" value="NZ_JAZHRV010000001.1"/>
</dbReference>
<reference evidence="2 3" key="1">
    <citation type="submission" date="2024-02" db="EMBL/GenBank/DDBJ databases">
        <title>Adaptive strategies in a cosmopolitan and abundant soil bacterium.</title>
        <authorList>
            <person name="Carini P."/>
        </authorList>
    </citation>
    <scope>NUCLEOTIDE SEQUENCE [LARGE SCALE GENOMIC DNA]</scope>
    <source>
        <strain evidence="2 3">AZCC 1608</strain>
    </source>
</reference>
<feature type="signal peptide" evidence="1">
    <location>
        <begin position="1"/>
        <end position="21"/>
    </location>
</feature>
<sequence>MINRLSFLVALVASTAIGASAASAHHPGIGGIGGAGGIFTIGAGTLDQGQFAFSAFVDYLRLKQLSDPTLLANIGKDVHGLQTVESRALAFAYGITNDLTISARLPWVRRTGILEGVQEDPADPATVRDRGNTSGFGDVTVLGQYRFLNNQVSGTQAAVLFGVKAPTGATNLVDPFGELFEAEFQPGSGSWDGLFGAAFSQRLTPALSFHANVLAIATGTGTQDTNLGNRFLYNGALAYRLFGETASEPHSHDPRNAYAHAGHDHSRMVTKAPIAATPHGHIALDALLEVNGEWHDKQRTAGVIDPNSGGNTIFISPGLRLTVENWSSYVLVGIPVVNDYNGIQATPTWRVLAGVSAVFGP</sequence>
<evidence type="ECO:0000313" key="2">
    <source>
        <dbReference type="EMBL" id="MEH2560206.1"/>
    </source>
</evidence>
<keyword evidence="1" id="KW-0732">Signal</keyword>
<accession>A0ABU8BNR6</accession>